<protein>
    <submittedName>
        <fullName evidence="1">Uncharacterized protein</fullName>
    </submittedName>
</protein>
<comment type="caution">
    <text evidence="1">The sequence shown here is derived from an EMBL/GenBank/DDBJ whole genome shotgun (WGS) entry which is preliminary data.</text>
</comment>
<name>A0A8S2NY33_9BILA</name>
<proteinExistence type="predicted"/>
<dbReference type="AlphaFoldDB" id="A0A8S2NY33"/>
<evidence type="ECO:0000313" key="1">
    <source>
        <dbReference type="EMBL" id="CAF4023272.1"/>
    </source>
</evidence>
<organism evidence="1 2">
    <name type="scientific">Rotaria magnacalcarata</name>
    <dbReference type="NCBI Taxonomy" id="392030"/>
    <lineage>
        <taxon>Eukaryota</taxon>
        <taxon>Metazoa</taxon>
        <taxon>Spiralia</taxon>
        <taxon>Gnathifera</taxon>
        <taxon>Rotifera</taxon>
        <taxon>Eurotatoria</taxon>
        <taxon>Bdelloidea</taxon>
        <taxon>Philodinida</taxon>
        <taxon>Philodinidae</taxon>
        <taxon>Rotaria</taxon>
    </lineage>
</organism>
<reference evidence="1" key="1">
    <citation type="submission" date="2021-02" db="EMBL/GenBank/DDBJ databases">
        <authorList>
            <person name="Nowell W R."/>
        </authorList>
    </citation>
    <scope>NUCLEOTIDE SEQUENCE</scope>
</reference>
<dbReference type="Proteomes" id="UP000681967">
    <property type="component" value="Unassembled WGS sequence"/>
</dbReference>
<feature type="non-terminal residue" evidence="1">
    <location>
        <position position="1"/>
    </location>
</feature>
<accession>A0A8S2NY33</accession>
<sequence length="111" mass="13018">NPDQYSWFDGNCTWLNTAQHPMNEYRHDDILTYYWRNQSYSIIIICLASINDEGRVITLSIGSTVHGKMIRIPLGQYSIAQDYLTKLQENFSTELKNLLLLIYNEQMPVQK</sequence>
<dbReference type="EMBL" id="CAJOBH010005404">
    <property type="protein sequence ID" value="CAF4023272.1"/>
    <property type="molecule type" value="Genomic_DNA"/>
</dbReference>
<evidence type="ECO:0000313" key="2">
    <source>
        <dbReference type="Proteomes" id="UP000681967"/>
    </source>
</evidence>
<gene>
    <name evidence="1" type="ORF">BYL167_LOCUS14909</name>
</gene>